<protein>
    <recommendedName>
        <fullName evidence="4">Aminoglycoside N(3)-acetyltransferase</fullName>
        <ecNumber evidence="4">2.3.1.-</ecNumber>
    </recommendedName>
</protein>
<dbReference type="InterPro" id="IPR003679">
    <property type="entry name" value="Amioglycoside_AcTrfase"/>
</dbReference>
<evidence type="ECO:0000313" key="6">
    <source>
        <dbReference type="Proteomes" id="UP000294927"/>
    </source>
</evidence>
<dbReference type="AlphaFoldDB" id="A0A4R7V256"/>
<dbReference type="PANTHER" id="PTHR11104">
    <property type="entry name" value="AMINOGLYCOSIDE N3-ACETYLTRANSFERASE"/>
    <property type="match status" value="1"/>
</dbReference>
<keyword evidence="3 4" id="KW-0012">Acyltransferase</keyword>
<sequence length="264" mass="28487">MTTDLPPTRASLATDLTALGLRGGDTVLVHSSLRAVGWVPGGRVAVTQALLDVLGPAGTLVVPTQTMENSDPKHWQHPPVPEAWWPVVREHMPAFDPAVWPSRGIGALAEAVRTWPGAVRSNHPQASFAAVGARAGELMARHDLDSHLGEASPLAALERVDARILLLGVGYDTCTTFHLAEYRVPSPRAEFSCAMKTEDGREWVTYSDVATNSDDFDRLGAAYEPTATLSRGRVGGADTRLFPAREAIAFATDWLRTNREPPQP</sequence>
<dbReference type="GO" id="GO:0046353">
    <property type="term" value="F:aminoglycoside 3-N-acetyltransferase activity"/>
    <property type="evidence" value="ECO:0007669"/>
    <property type="project" value="UniProtKB-EC"/>
</dbReference>
<evidence type="ECO:0000256" key="3">
    <source>
        <dbReference type="ARBA" id="ARBA00023315"/>
    </source>
</evidence>
<reference evidence="5 6" key="1">
    <citation type="submission" date="2019-03" db="EMBL/GenBank/DDBJ databases">
        <title>Genomic Encyclopedia of Archaeal and Bacterial Type Strains, Phase II (KMG-II): from individual species to whole genera.</title>
        <authorList>
            <person name="Goeker M."/>
        </authorList>
    </citation>
    <scope>NUCLEOTIDE SEQUENCE [LARGE SCALE GENOMIC DNA]</scope>
    <source>
        <strain evidence="5 6">DSM 45499</strain>
    </source>
</reference>
<gene>
    <name evidence="5" type="ORF">CLV71_117196</name>
</gene>
<evidence type="ECO:0000256" key="4">
    <source>
        <dbReference type="RuleBase" id="RU365031"/>
    </source>
</evidence>
<dbReference type="OrthoDB" id="7330654at2"/>
<evidence type="ECO:0000256" key="2">
    <source>
        <dbReference type="ARBA" id="ARBA00022679"/>
    </source>
</evidence>
<dbReference type="EMBL" id="SOCP01000017">
    <property type="protein sequence ID" value="TDV42724.1"/>
    <property type="molecule type" value="Genomic_DNA"/>
</dbReference>
<dbReference type="InterPro" id="IPR028345">
    <property type="entry name" value="Antibiotic_NAT-like"/>
</dbReference>
<dbReference type="GO" id="GO:0046677">
    <property type="term" value="P:response to antibiotic"/>
    <property type="evidence" value="ECO:0007669"/>
    <property type="project" value="UniProtKB-KW"/>
</dbReference>
<keyword evidence="4" id="KW-0046">Antibiotic resistance</keyword>
<accession>A0A4R7V256</accession>
<keyword evidence="2 4" id="KW-0808">Transferase</keyword>
<dbReference type="SUPFAM" id="SSF110710">
    <property type="entry name" value="TTHA0583/YokD-like"/>
    <property type="match status" value="1"/>
</dbReference>
<dbReference type="EC" id="2.3.1.-" evidence="4"/>
<dbReference type="RefSeq" id="WP_133907310.1">
    <property type="nucleotide sequence ID" value="NZ_SOCP01000017.1"/>
</dbReference>
<evidence type="ECO:0000256" key="1">
    <source>
        <dbReference type="ARBA" id="ARBA00006383"/>
    </source>
</evidence>
<organism evidence="5 6">
    <name type="scientific">Actinophytocola oryzae</name>
    <dbReference type="NCBI Taxonomy" id="502181"/>
    <lineage>
        <taxon>Bacteria</taxon>
        <taxon>Bacillati</taxon>
        <taxon>Actinomycetota</taxon>
        <taxon>Actinomycetes</taxon>
        <taxon>Pseudonocardiales</taxon>
        <taxon>Pseudonocardiaceae</taxon>
    </lineage>
</organism>
<dbReference type="Pfam" id="PF02522">
    <property type="entry name" value="Antibiotic_NAT"/>
    <property type="match status" value="1"/>
</dbReference>
<proteinExistence type="inferred from homology"/>
<name>A0A4R7V256_9PSEU</name>
<comment type="catalytic activity">
    <reaction evidence="4">
        <text>a 2-deoxystreptamine antibiotic + acetyl-CoA = an N(3)-acetyl-2-deoxystreptamine antibiotic + CoA + H(+)</text>
        <dbReference type="Rhea" id="RHEA:12665"/>
        <dbReference type="ChEBI" id="CHEBI:15378"/>
        <dbReference type="ChEBI" id="CHEBI:57287"/>
        <dbReference type="ChEBI" id="CHEBI:57288"/>
        <dbReference type="ChEBI" id="CHEBI:57921"/>
        <dbReference type="ChEBI" id="CHEBI:77452"/>
        <dbReference type="EC" id="2.3.1.81"/>
    </reaction>
</comment>
<keyword evidence="6" id="KW-1185">Reference proteome</keyword>
<comment type="similarity">
    <text evidence="1 4">Belongs to the antibiotic N-acetyltransferase family.</text>
</comment>
<dbReference type="Proteomes" id="UP000294927">
    <property type="component" value="Unassembled WGS sequence"/>
</dbReference>
<evidence type="ECO:0000313" key="5">
    <source>
        <dbReference type="EMBL" id="TDV42724.1"/>
    </source>
</evidence>
<dbReference type="PANTHER" id="PTHR11104:SF0">
    <property type="entry name" value="SPBETA PROPHAGE-DERIVED AMINOGLYCOSIDE N(3')-ACETYLTRANSFERASE-LIKE PROTEIN YOKD"/>
    <property type="match status" value="1"/>
</dbReference>
<comment type="caution">
    <text evidence="5">The sequence shown here is derived from an EMBL/GenBank/DDBJ whole genome shotgun (WGS) entry which is preliminary data.</text>
</comment>